<comment type="caution">
    <text evidence="3">The sequence shown here is derived from an EMBL/GenBank/DDBJ whole genome shotgun (WGS) entry which is preliminary data.</text>
</comment>
<dbReference type="InterPro" id="IPR011009">
    <property type="entry name" value="Kinase-like_dom_sf"/>
</dbReference>
<feature type="compositionally biased region" description="Basic residues" evidence="1">
    <location>
        <begin position="761"/>
        <end position="771"/>
    </location>
</feature>
<feature type="domain" description="Fungal-type protein kinase" evidence="2">
    <location>
        <begin position="206"/>
        <end position="403"/>
    </location>
</feature>
<feature type="region of interest" description="Disordered" evidence="1">
    <location>
        <begin position="1"/>
        <end position="27"/>
    </location>
</feature>
<sequence length="810" mass="91904">MCSADDHTGTEPLEDEDTSDLPQTPPRSCITGTTLFEDLDSVKQLKKSAKTVVGNEMASAPYYQDIGMSRPDPLIEERKNILKDELRPFIELAWNSTFASSLYCHCANRKRVKEFLRRTEVYDWKNRQWNLPKSHKKLKEAEMYEPLVKLLNTIFEWFWGKDAACRKAVDTHLTQLPHKEPVSTANYSSPDISVKAEGSSFQLPHKNTPTSIGYSNIAAFFEVKVTNQDWSVMEELLQLAGYARQIFIQQPNRRFVRALIITEQNFRLFHFDRSGVQFTQAIDIHQNARTFTRLVLGLCSLEESDIGLDNSIKWEVREGRKLRGTLKTRRENNVEVTYQLADVQPTVLSYEVRGRGLTSWSVVDPVSGEILLVRDMWRSEDQLSEDFYLEKAKGTSGIVQMISFEYNREATAQFRDLENSSHPLFRNRIAVRIVLDSHGKSIKHFKSPKEFLCALRDAIAGHRALYKKEVLHRQITLDNIMLGRPGALAGSRGLLIGLDMAKIPGSDASAERHATTDIYRSIAVLCRGKSFPYPLAHSHLDDLESFVYVLTHVMFNYDHTGTARIPCDLPQMWALMSNKNEAFNKEGYLSQRYLDVSSGVRKTWPPSCIELLSAYKLWLFELHSQKMELANQRPGIRDDALSELMLQVWGHYQFVLGLFDTAIGKIGSDTDVIPPSSPDSVTPGGSSTNPVSGGAPSSPLVYVHEAPLSLPFTSPNHDLSESPEDAGRSFLKRRSEDYPDGQREAKRDSSPFDGLPQTPTRKNHVYIKLRTPKPWTKRAYNGHQPSPLARKVDQNSEEDQSVQPDLLHSE</sequence>
<feature type="compositionally biased region" description="Basic and acidic residues" evidence="1">
    <location>
        <begin position="733"/>
        <end position="750"/>
    </location>
</feature>
<proteinExistence type="predicted"/>
<feature type="compositionally biased region" description="Polar residues" evidence="1">
    <location>
        <begin position="678"/>
        <end position="691"/>
    </location>
</feature>
<dbReference type="Pfam" id="PF17667">
    <property type="entry name" value="Pkinase_fungal"/>
    <property type="match status" value="2"/>
</dbReference>
<name>A0A4V1Q1M3_9AGAR</name>
<organism evidence="3 4">
    <name type="scientific">Candolleomyces aberdarensis</name>
    <dbReference type="NCBI Taxonomy" id="2316362"/>
    <lineage>
        <taxon>Eukaryota</taxon>
        <taxon>Fungi</taxon>
        <taxon>Dikarya</taxon>
        <taxon>Basidiomycota</taxon>
        <taxon>Agaricomycotina</taxon>
        <taxon>Agaricomycetes</taxon>
        <taxon>Agaricomycetidae</taxon>
        <taxon>Agaricales</taxon>
        <taxon>Agaricineae</taxon>
        <taxon>Psathyrellaceae</taxon>
        <taxon>Candolleomyces</taxon>
    </lineage>
</organism>
<dbReference type="OrthoDB" id="2747778at2759"/>
<protein>
    <recommendedName>
        <fullName evidence="2">Fungal-type protein kinase domain-containing protein</fullName>
    </recommendedName>
</protein>
<dbReference type="EMBL" id="SDEE01001418">
    <property type="protein sequence ID" value="RXW12088.1"/>
    <property type="molecule type" value="Genomic_DNA"/>
</dbReference>
<dbReference type="Proteomes" id="UP000290288">
    <property type="component" value="Unassembled WGS sequence"/>
</dbReference>
<dbReference type="SUPFAM" id="SSF56112">
    <property type="entry name" value="Protein kinase-like (PK-like)"/>
    <property type="match status" value="1"/>
</dbReference>
<evidence type="ECO:0000313" key="3">
    <source>
        <dbReference type="EMBL" id="RXW12088.1"/>
    </source>
</evidence>
<dbReference type="PANTHER" id="PTHR38248">
    <property type="entry name" value="FUNK1 6"/>
    <property type="match status" value="1"/>
</dbReference>
<dbReference type="InterPro" id="IPR040976">
    <property type="entry name" value="Pkinase_fungal"/>
</dbReference>
<evidence type="ECO:0000313" key="4">
    <source>
        <dbReference type="Proteomes" id="UP000290288"/>
    </source>
</evidence>
<dbReference type="AlphaFoldDB" id="A0A4V1Q1M3"/>
<feature type="domain" description="Fungal-type protein kinase" evidence="2">
    <location>
        <begin position="417"/>
        <end position="553"/>
    </location>
</feature>
<feature type="region of interest" description="Disordered" evidence="1">
    <location>
        <begin position="670"/>
        <end position="700"/>
    </location>
</feature>
<evidence type="ECO:0000256" key="1">
    <source>
        <dbReference type="SAM" id="MobiDB-lite"/>
    </source>
</evidence>
<gene>
    <name evidence="3" type="ORF">EST38_g13766</name>
</gene>
<dbReference type="PANTHER" id="PTHR38248:SF2">
    <property type="entry name" value="FUNK1 11"/>
    <property type="match status" value="1"/>
</dbReference>
<evidence type="ECO:0000259" key="2">
    <source>
        <dbReference type="Pfam" id="PF17667"/>
    </source>
</evidence>
<accession>A0A4V1Q1M3</accession>
<dbReference type="Gene3D" id="1.10.510.10">
    <property type="entry name" value="Transferase(Phosphotransferase) domain 1"/>
    <property type="match status" value="1"/>
</dbReference>
<feature type="region of interest" description="Disordered" evidence="1">
    <location>
        <begin position="733"/>
        <end position="810"/>
    </location>
</feature>
<keyword evidence="4" id="KW-1185">Reference proteome</keyword>
<reference evidence="3 4" key="1">
    <citation type="submission" date="2019-01" db="EMBL/GenBank/DDBJ databases">
        <title>Draft genome sequence of Psathyrella aberdarensis IHI B618.</title>
        <authorList>
            <person name="Buettner E."/>
            <person name="Kellner H."/>
        </authorList>
    </citation>
    <scope>NUCLEOTIDE SEQUENCE [LARGE SCALE GENOMIC DNA]</scope>
    <source>
        <strain evidence="3 4">IHI B618</strain>
    </source>
</reference>